<keyword evidence="4" id="KW-1185">Reference proteome</keyword>
<feature type="region of interest" description="Disordered" evidence="1">
    <location>
        <begin position="1"/>
        <end position="42"/>
    </location>
</feature>
<gene>
    <name evidence="3" type="ORF">WJX73_000830</name>
</gene>
<dbReference type="EMBL" id="JALJOQ010000103">
    <property type="protein sequence ID" value="KAK9797816.1"/>
    <property type="molecule type" value="Genomic_DNA"/>
</dbReference>
<keyword evidence="2" id="KW-0812">Transmembrane</keyword>
<comment type="caution">
    <text evidence="3">The sequence shown here is derived from an EMBL/GenBank/DDBJ whole genome shotgun (WGS) entry which is preliminary data.</text>
</comment>
<keyword evidence="2" id="KW-1133">Transmembrane helix</keyword>
<evidence type="ECO:0000256" key="1">
    <source>
        <dbReference type="SAM" id="MobiDB-lite"/>
    </source>
</evidence>
<organism evidence="3 4">
    <name type="scientific">Symbiochloris irregularis</name>
    <dbReference type="NCBI Taxonomy" id="706552"/>
    <lineage>
        <taxon>Eukaryota</taxon>
        <taxon>Viridiplantae</taxon>
        <taxon>Chlorophyta</taxon>
        <taxon>core chlorophytes</taxon>
        <taxon>Trebouxiophyceae</taxon>
        <taxon>Trebouxiales</taxon>
        <taxon>Trebouxiaceae</taxon>
        <taxon>Symbiochloris</taxon>
    </lineage>
</organism>
<dbReference type="AlphaFoldDB" id="A0AAW1NWR4"/>
<dbReference type="Proteomes" id="UP001465755">
    <property type="component" value="Unassembled WGS sequence"/>
</dbReference>
<evidence type="ECO:0000313" key="4">
    <source>
        <dbReference type="Proteomes" id="UP001465755"/>
    </source>
</evidence>
<evidence type="ECO:0000256" key="2">
    <source>
        <dbReference type="SAM" id="Phobius"/>
    </source>
</evidence>
<evidence type="ECO:0008006" key="5">
    <source>
        <dbReference type="Google" id="ProtNLM"/>
    </source>
</evidence>
<feature type="compositionally biased region" description="Basic and acidic residues" evidence="1">
    <location>
        <begin position="31"/>
        <end position="42"/>
    </location>
</feature>
<accession>A0AAW1NWR4</accession>
<reference evidence="3 4" key="1">
    <citation type="journal article" date="2024" name="Nat. Commun.">
        <title>Phylogenomics reveals the evolutionary origins of lichenization in chlorophyte algae.</title>
        <authorList>
            <person name="Puginier C."/>
            <person name="Libourel C."/>
            <person name="Otte J."/>
            <person name="Skaloud P."/>
            <person name="Haon M."/>
            <person name="Grisel S."/>
            <person name="Petersen M."/>
            <person name="Berrin J.G."/>
            <person name="Delaux P.M."/>
            <person name="Dal Grande F."/>
            <person name="Keller J."/>
        </authorList>
    </citation>
    <scope>NUCLEOTIDE SEQUENCE [LARGE SCALE GENOMIC DNA]</scope>
    <source>
        <strain evidence="3 4">SAG 2036</strain>
    </source>
</reference>
<feature type="transmembrane region" description="Helical" evidence="2">
    <location>
        <begin position="94"/>
        <end position="115"/>
    </location>
</feature>
<evidence type="ECO:0000313" key="3">
    <source>
        <dbReference type="EMBL" id="KAK9797816.1"/>
    </source>
</evidence>
<keyword evidence="2" id="KW-0472">Membrane</keyword>
<protein>
    <recommendedName>
        <fullName evidence="5">Transmembrane protein</fullName>
    </recommendedName>
</protein>
<feature type="region of interest" description="Disordered" evidence="1">
    <location>
        <begin position="264"/>
        <end position="328"/>
    </location>
</feature>
<feature type="compositionally biased region" description="Polar residues" evidence="1">
    <location>
        <begin position="14"/>
        <end position="30"/>
    </location>
</feature>
<proteinExistence type="predicted"/>
<name>A0AAW1NWR4_9CHLO</name>
<sequence length="364" mass="39029">MPRRPTRAGGVLSSAWQSKGNFAPSPSRSTSDPDWHQDDDWGKEGAWEAQHPRLRTTSSQSASFVPRTHESTLAEILQQLNAGFGDQWSTIWKAGLAAVAALVLLGIVSLLAIAFTSRWSDDYVYGADPVTQKPPYLHTQHPVLESQMDQVFNTNSDAQASRLDSHMGQSGEIELLSHEAVHTQLGAQGAKVQPRQLGAQLAGGDSAGDSFASSGYRGVSLHDVKAAVSQRQNTDMQEQLSGASDRKRFRHNTAAMEAALRGARLKQGAATETEVSSDAAMGQHTDPVSGTAADEAQWDYVTDGNVRGARKRRSHAPRLPPSPRAPEAQAVKAPVLEAVKAPVLASDELLSVSACFELVSALPR</sequence>